<dbReference type="InterPro" id="IPR025484">
    <property type="entry name" value="DUF4376"/>
</dbReference>
<comment type="caution">
    <text evidence="2">The sequence shown here is derived from an EMBL/GenBank/DDBJ whole genome shotgun (WGS) entry which is preliminary data.</text>
</comment>
<protein>
    <recommendedName>
        <fullName evidence="1">DUF4376 domain-containing protein</fullName>
    </recommendedName>
</protein>
<keyword evidence="3" id="KW-1185">Reference proteome</keyword>
<dbReference type="Proteomes" id="UP000626210">
    <property type="component" value="Unassembled WGS sequence"/>
</dbReference>
<dbReference type="RefSeq" id="WP_189685728.1">
    <property type="nucleotide sequence ID" value="NZ_BMYK01000002.1"/>
</dbReference>
<name>A0ABQ3FXW9_9BURK</name>
<feature type="domain" description="DUF4376" evidence="1">
    <location>
        <begin position="80"/>
        <end position="190"/>
    </location>
</feature>
<sequence length="201" mass="21506">MSFWIEHDAEGRVFQLTEGVEAPQPFFGGTVVEIGHRVNTGTVLFLDGELVEFGPRPSDQHVKDAATRTWALVGTTALAQAQDEKWKEVKAERDRLETAGFPYLGKWIDSDARSVQRITGAVQSAQAAIAAGAPFAIGWTCSDNSVIDLDGEQMLGMTVALAAYANALHVTARGLRALIYAEDATEASVAAVAWPAEEGSS</sequence>
<evidence type="ECO:0000313" key="3">
    <source>
        <dbReference type="Proteomes" id="UP000626210"/>
    </source>
</evidence>
<reference evidence="3" key="1">
    <citation type="journal article" date="2019" name="Int. J. Syst. Evol. Microbiol.">
        <title>The Global Catalogue of Microorganisms (GCM) 10K type strain sequencing project: providing services to taxonomists for standard genome sequencing and annotation.</title>
        <authorList>
            <consortium name="The Broad Institute Genomics Platform"/>
            <consortium name="The Broad Institute Genome Sequencing Center for Infectious Disease"/>
            <person name="Wu L."/>
            <person name="Ma J."/>
        </authorList>
    </citation>
    <scope>NUCLEOTIDE SEQUENCE [LARGE SCALE GENOMIC DNA]</scope>
    <source>
        <strain evidence="3">KCTC 23314</strain>
    </source>
</reference>
<evidence type="ECO:0000259" key="1">
    <source>
        <dbReference type="Pfam" id="PF14301"/>
    </source>
</evidence>
<proteinExistence type="predicted"/>
<dbReference type="EMBL" id="BMYK01000002">
    <property type="protein sequence ID" value="GHC72616.1"/>
    <property type="molecule type" value="Genomic_DNA"/>
</dbReference>
<evidence type="ECO:0000313" key="2">
    <source>
        <dbReference type="EMBL" id="GHC72616.1"/>
    </source>
</evidence>
<organism evidence="2 3">
    <name type="scientific">Pseudorhodoferax aquiterrae</name>
    <dbReference type="NCBI Taxonomy" id="747304"/>
    <lineage>
        <taxon>Bacteria</taxon>
        <taxon>Pseudomonadati</taxon>
        <taxon>Pseudomonadota</taxon>
        <taxon>Betaproteobacteria</taxon>
        <taxon>Burkholderiales</taxon>
        <taxon>Comamonadaceae</taxon>
    </lineage>
</organism>
<accession>A0ABQ3FXW9</accession>
<gene>
    <name evidence="2" type="ORF">GCM10007320_08610</name>
</gene>
<dbReference type="Pfam" id="PF14301">
    <property type="entry name" value="DUF4376"/>
    <property type="match status" value="1"/>
</dbReference>